<protein>
    <recommendedName>
        <fullName evidence="2">Autophagy-related protein 14</fullName>
    </recommendedName>
</protein>
<keyword evidence="3 4" id="KW-0175">Coiled coil</keyword>
<dbReference type="EMBL" id="JAEUBF010001113">
    <property type="protein sequence ID" value="KAH3672744.1"/>
    <property type="molecule type" value="Genomic_DNA"/>
</dbReference>
<dbReference type="GO" id="GO:0032991">
    <property type="term" value="C:protein-containing complex"/>
    <property type="evidence" value="ECO:0007669"/>
    <property type="project" value="UniProtKB-ARBA"/>
</dbReference>
<reference evidence="5" key="1">
    <citation type="journal article" date="2021" name="Open Biol.">
        <title>Shared evolutionary footprints suggest mitochondrial oxidative damage underlies multiple complex I losses in fungi.</title>
        <authorList>
            <person name="Schikora-Tamarit M.A."/>
            <person name="Marcet-Houben M."/>
            <person name="Nosek J."/>
            <person name="Gabaldon T."/>
        </authorList>
    </citation>
    <scope>NUCLEOTIDE SEQUENCE</scope>
    <source>
        <strain evidence="5">CBS6341</strain>
    </source>
</reference>
<evidence type="ECO:0000256" key="1">
    <source>
        <dbReference type="ARBA" id="ARBA00009574"/>
    </source>
</evidence>
<name>A0A9P8PJV8_9ASCO</name>
<evidence type="ECO:0000256" key="3">
    <source>
        <dbReference type="ARBA" id="ARBA00023054"/>
    </source>
</evidence>
<evidence type="ECO:0000313" key="5">
    <source>
        <dbReference type="EMBL" id="KAH3672744.1"/>
    </source>
</evidence>
<dbReference type="AlphaFoldDB" id="A0A9P8PJV8"/>
<evidence type="ECO:0000313" key="6">
    <source>
        <dbReference type="Proteomes" id="UP000769528"/>
    </source>
</evidence>
<gene>
    <name evidence="5" type="ORF">WICMUC_004150</name>
</gene>
<reference evidence="5" key="2">
    <citation type="submission" date="2021-01" db="EMBL/GenBank/DDBJ databases">
        <authorList>
            <person name="Schikora-Tamarit M.A."/>
        </authorList>
    </citation>
    <scope>NUCLEOTIDE SEQUENCE</scope>
    <source>
        <strain evidence="5">CBS6341</strain>
    </source>
</reference>
<comment type="similarity">
    <text evidence="1">Belongs to the ATG14 family.</text>
</comment>
<dbReference type="Pfam" id="PF10186">
    <property type="entry name" value="ATG14"/>
    <property type="match status" value="1"/>
</dbReference>
<organism evidence="5 6">
    <name type="scientific">Wickerhamomyces mucosus</name>
    <dbReference type="NCBI Taxonomy" id="1378264"/>
    <lineage>
        <taxon>Eukaryota</taxon>
        <taxon>Fungi</taxon>
        <taxon>Dikarya</taxon>
        <taxon>Ascomycota</taxon>
        <taxon>Saccharomycotina</taxon>
        <taxon>Saccharomycetes</taxon>
        <taxon>Phaffomycetales</taxon>
        <taxon>Wickerhamomycetaceae</taxon>
        <taxon>Wickerhamomyces</taxon>
    </lineage>
</organism>
<feature type="coiled-coil region" evidence="4">
    <location>
        <begin position="95"/>
        <end position="129"/>
    </location>
</feature>
<dbReference type="InterPro" id="IPR018791">
    <property type="entry name" value="UV_resistance/autophagy_Atg14"/>
</dbReference>
<sequence>MNNFKCGICNRSKDSIVCSSCINFIILKPKLQYLSLLDEYHRLQTTINQILSNCIKGNNYDFINEFMQNGKVKDIDGIKSDSVLNLSSQLLNLDIMLLKKLIRGIEREINNVSKEIEVKREKLDTINDKRQSFIESFPIIDRVEDIKIIGDDDDQDHDDDNWKIKNEQISKQILISQRNLFKEYLSLKLIKRQKLNNSQIIYTISFTPIISIYNISEFNSDIINFSFQHMIKFVIKISNIWFINLPFDIDQSLPEISQLSIDNKEIKKINELNLLNLKNLINGIARLSINIFKILRFFKNDLEITNYLQLFKLDEMIYKIANPDHKIPQLGKSQDDIPILNNEKKLDVDYLSSRMFKFINTRINQKNNEWQFVKMEYFDDI</sequence>
<dbReference type="GO" id="GO:0005737">
    <property type="term" value="C:cytoplasm"/>
    <property type="evidence" value="ECO:0007669"/>
    <property type="project" value="UniProtKB-ARBA"/>
</dbReference>
<keyword evidence="6" id="KW-1185">Reference proteome</keyword>
<proteinExistence type="inferred from homology"/>
<dbReference type="OrthoDB" id="3980867at2759"/>
<dbReference type="Proteomes" id="UP000769528">
    <property type="component" value="Unassembled WGS sequence"/>
</dbReference>
<accession>A0A9P8PJV8</accession>
<evidence type="ECO:0000256" key="4">
    <source>
        <dbReference type="SAM" id="Coils"/>
    </source>
</evidence>
<evidence type="ECO:0000256" key="2">
    <source>
        <dbReference type="ARBA" id="ARBA00013807"/>
    </source>
</evidence>
<comment type="caution">
    <text evidence="5">The sequence shown here is derived from an EMBL/GenBank/DDBJ whole genome shotgun (WGS) entry which is preliminary data.</text>
</comment>